<feature type="signal peptide" evidence="1">
    <location>
        <begin position="1"/>
        <end position="16"/>
    </location>
</feature>
<dbReference type="HOGENOM" id="CLU_176495_0_0_1"/>
<dbReference type="GeneID" id="9824415"/>
<evidence type="ECO:0000313" key="3">
    <source>
        <dbReference type="Proteomes" id="UP000008281"/>
    </source>
</evidence>
<name>E3LE23_CAERE</name>
<protein>
    <submittedName>
        <fullName evidence="2">Uncharacterized protein</fullName>
    </submittedName>
</protein>
<dbReference type="FunCoup" id="E3LE23">
    <property type="interactions" value="314"/>
</dbReference>
<dbReference type="CTD" id="9824415"/>
<dbReference type="RefSeq" id="XP_003118067.2">
    <property type="nucleotide sequence ID" value="XM_003118019.2"/>
</dbReference>
<sequence length="100" mass="11747">MLRLLAVLLIISQTFAQIYLSNDIMFDYPEDPSPSYVPVFENYPDVLPDYRVIPYPPQTYSYSRQMWNGCGCATAKTYADYIKSRPRSKNHKLLSYYQLM</sequence>
<evidence type="ECO:0000313" key="2">
    <source>
        <dbReference type="EMBL" id="EFO82665.1"/>
    </source>
</evidence>
<dbReference type="AlphaFoldDB" id="E3LE23"/>
<keyword evidence="1" id="KW-0732">Signal</keyword>
<dbReference type="InParanoid" id="E3LE23"/>
<dbReference type="OrthoDB" id="5786229at2759"/>
<dbReference type="eggNOG" id="ENOG502TIBU">
    <property type="taxonomic scope" value="Eukaryota"/>
</dbReference>
<dbReference type="KEGG" id="crq:GCK72_024409"/>
<dbReference type="EMBL" id="DS268407">
    <property type="protein sequence ID" value="EFO82665.1"/>
    <property type="molecule type" value="Genomic_DNA"/>
</dbReference>
<gene>
    <name evidence="2" type="ORF">CRE_00733</name>
</gene>
<feature type="chain" id="PRO_5003172645" evidence="1">
    <location>
        <begin position="17"/>
        <end position="100"/>
    </location>
</feature>
<reference evidence="2" key="1">
    <citation type="submission" date="2007-07" db="EMBL/GenBank/DDBJ databases">
        <title>PCAP assembly of the Caenorhabditis remanei genome.</title>
        <authorList>
            <consortium name="The Caenorhabditis remanei Sequencing Consortium"/>
            <person name="Wilson R.K."/>
        </authorList>
    </citation>
    <scope>NUCLEOTIDE SEQUENCE [LARGE SCALE GENOMIC DNA]</scope>
    <source>
        <strain evidence="2">PB4641</strain>
    </source>
</reference>
<dbReference type="OMA" id="PRSKNHK"/>
<dbReference type="Proteomes" id="UP000008281">
    <property type="component" value="Unassembled WGS sequence"/>
</dbReference>
<organism evidence="3">
    <name type="scientific">Caenorhabditis remanei</name>
    <name type="common">Caenorhabditis vulgaris</name>
    <dbReference type="NCBI Taxonomy" id="31234"/>
    <lineage>
        <taxon>Eukaryota</taxon>
        <taxon>Metazoa</taxon>
        <taxon>Ecdysozoa</taxon>
        <taxon>Nematoda</taxon>
        <taxon>Chromadorea</taxon>
        <taxon>Rhabditida</taxon>
        <taxon>Rhabditina</taxon>
        <taxon>Rhabditomorpha</taxon>
        <taxon>Rhabditoidea</taxon>
        <taxon>Rhabditidae</taxon>
        <taxon>Peloderinae</taxon>
        <taxon>Caenorhabditis</taxon>
    </lineage>
</organism>
<evidence type="ECO:0000256" key="1">
    <source>
        <dbReference type="SAM" id="SignalP"/>
    </source>
</evidence>
<proteinExistence type="predicted"/>
<accession>E3LE23</accession>
<keyword evidence="3" id="KW-1185">Reference proteome</keyword>